<gene>
    <name evidence="2" type="ORF">I6N98_11795</name>
</gene>
<keyword evidence="1" id="KW-0812">Transmembrane</keyword>
<feature type="transmembrane region" description="Helical" evidence="1">
    <location>
        <begin position="394"/>
        <end position="417"/>
    </location>
</feature>
<dbReference type="EMBL" id="CP066167">
    <property type="protein sequence ID" value="QQD17053.1"/>
    <property type="molecule type" value="Genomic_DNA"/>
</dbReference>
<evidence type="ECO:0000313" key="2">
    <source>
        <dbReference type="EMBL" id="QQD17053.1"/>
    </source>
</evidence>
<keyword evidence="3" id="KW-1185">Reference proteome</keyword>
<dbReference type="RefSeq" id="WP_198568555.1">
    <property type="nucleotide sequence ID" value="NZ_CP066167.1"/>
</dbReference>
<dbReference type="Pfam" id="PF03929">
    <property type="entry name" value="PepSY_TM"/>
    <property type="match status" value="1"/>
</dbReference>
<feature type="transmembrane region" description="Helical" evidence="1">
    <location>
        <begin position="432"/>
        <end position="450"/>
    </location>
</feature>
<dbReference type="AlphaFoldDB" id="A0A7T4QYB2"/>
<feature type="transmembrane region" description="Helical" evidence="1">
    <location>
        <begin position="216"/>
        <end position="243"/>
    </location>
</feature>
<sequence length="534" mass="58226">MLNLKQQTTKTLLSIHGWGAVLLGVLLYWVIFTGTVAVFSDEINDWASPLSQPVEQVMPQGTDAMLRQAAAQVDPSYLDEIILFGTSGGRLRAFFHTHVEHEDGSHSEAGELFVFDPNSGELLSRTQGTREEIEAQSSLGKLGHFFVDWHVQLHLPQPWGLILTGILGLALLSACITGFAVHRHLIRDAFLRRKRGDDLLTAKDAHVAASTWNLPFAFILAFTGSFYSLASAFAIPAIAMVAFGGDQDKLIETVQGVPAADDPRPAEMVNVDRMLAEVRATGGEPRFMVINHWGRRDAALSIFPWQAEGELLPKGYEFDPLTGEKLGLKPTIGQAPSIGGDLVALMAPLHFGNFAGLASKVVWFALGFAGAYVCISGMVLWVRRRNDNPRWQHLLRLTQWSAWGLPLAMVAASYAYLLHQALILPGLVEPRMFQTFATVLALSAGLAWGVRQPGRVAVLLSQALAVSLVLLPLVRLATGGPGWGEAFSQGLVAVWGLDIVFIGAGVWLILRQYRRGRQSAHTDQAVAQLEAEHS</sequence>
<feature type="transmembrane region" description="Helical" evidence="1">
    <location>
        <begin position="457"/>
        <end position="478"/>
    </location>
</feature>
<feature type="transmembrane region" description="Helical" evidence="1">
    <location>
        <begin position="159"/>
        <end position="185"/>
    </location>
</feature>
<evidence type="ECO:0000313" key="3">
    <source>
        <dbReference type="Proteomes" id="UP000596063"/>
    </source>
</evidence>
<keyword evidence="1" id="KW-1133">Transmembrane helix</keyword>
<feature type="transmembrane region" description="Helical" evidence="1">
    <location>
        <begin position="361"/>
        <end position="382"/>
    </location>
</feature>
<evidence type="ECO:0000256" key="1">
    <source>
        <dbReference type="SAM" id="Phobius"/>
    </source>
</evidence>
<reference evidence="2 3" key="1">
    <citation type="submission" date="2020-12" db="EMBL/GenBank/DDBJ databases">
        <authorList>
            <person name="Shan Y."/>
        </authorList>
    </citation>
    <scope>NUCLEOTIDE SEQUENCE [LARGE SCALE GENOMIC DNA]</scope>
    <source>
        <strain evidence="3">csc3.9</strain>
    </source>
</reference>
<dbReference type="PANTHER" id="PTHR34219">
    <property type="entry name" value="IRON-REGULATED INNER MEMBRANE PROTEIN-RELATED"/>
    <property type="match status" value="1"/>
</dbReference>
<dbReference type="KEGG" id="snan:I6N98_11795"/>
<dbReference type="PANTHER" id="PTHR34219:SF3">
    <property type="entry name" value="BLL7967 PROTEIN"/>
    <property type="match status" value="1"/>
</dbReference>
<feature type="transmembrane region" description="Helical" evidence="1">
    <location>
        <begin position="490"/>
        <end position="510"/>
    </location>
</feature>
<dbReference type="InterPro" id="IPR005625">
    <property type="entry name" value="PepSY-ass_TM"/>
</dbReference>
<organism evidence="2 3">
    <name type="scientific">Spongiibacter nanhainus</name>
    <dbReference type="NCBI Taxonomy" id="2794344"/>
    <lineage>
        <taxon>Bacteria</taxon>
        <taxon>Pseudomonadati</taxon>
        <taxon>Pseudomonadota</taxon>
        <taxon>Gammaproteobacteria</taxon>
        <taxon>Cellvibrionales</taxon>
        <taxon>Spongiibacteraceae</taxon>
        <taxon>Spongiibacter</taxon>
    </lineage>
</organism>
<protein>
    <submittedName>
        <fullName evidence="2">PepSY domain-containing protein</fullName>
    </submittedName>
</protein>
<proteinExistence type="predicted"/>
<name>A0A7T4QYB2_9GAMM</name>
<feature type="transmembrane region" description="Helical" evidence="1">
    <location>
        <begin position="12"/>
        <end position="31"/>
    </location>
</feature>
<accession>A0A7T4QYB2</accession>
<keyword evidence="1" id="KW-0472">Membrane</keyword>
<dbReference type="Proteomes" id="UP000596063">
    <property type="component" value="Chromosome"/>
</dbReference>